<comment type="caution">
    <text evidence="4">Lacks conserved residue(s) required for the propagation of feature annotation.</text>
</comment>
<dbReference type="InterPro" id="IPR004556">
    <property type="entry name" value="HemK-like"/>
</dbReference>
<dbReference type="InterPro" id="IPR040758">
    <property type="entry name" value="PrmC_N"/>
</dbReference>
<dbReference type="PANTHER" id="PTHR18895:SF74">
    <property type="entry name" value="MTRF1L RELEASE FACTOR GLUTAMINE METHYLTRANSFERASE"/>
    <property type="match status" value="1"/>
</dbReference>
<evidence type="ECO:0000256" key="4">
    <source>
        <dbReference type="HAMAP-Rule" id="MF_02126"/>
    </source>
</evidence>
<dbReference type="Gene3D" id="3.40.50.150">
    <property type="entry name" value="Vaccinia Virus protein VP39"/>
    <property type="match status" value="1"/>
</dbReference>
<dbReference type="HAMAP" id="MF_02126">
    <property type="entry name" value="RF_methyltr_PrmC"/>
    <property type="match status" value="1"/>
</dbReference>
<dbReference type="InterPro" id="IPR050320">
    <property type="entry name" value="N5-glutamine_MTase"/>
</dbReference>
<dbReference type="OMA" id="DFDARYW"/>
<feature type="binding site" evidence="4">
    <location>
        <position position="195"/>
    </location>
    <ligand>
        <name>S-adenosyl-L-methionine</name>
        <dbReference type="ChEBI" id="CHEBI:59789"/>
    </ligand>
</feature>
<evidence type="ECO:0000259" key="6">
    <source>
        <dbReference type="Pfam" id="PF17827"/>
    </source>
</evidence>
<dbReference type="AlphaFoldDB" id="A0A101FFM8"/>
<dbReference type="InterPro" id="IPR019874">
    <property type="entry name" value="RF_methyltr_PrmC"/>
</dbReference>
<dbReference type="EC" id="2.1.1.297" evidence="4"/>
<accession>A0A101FFM8</accession>
<protein>
    <recommendedName>
        <fullName evidence="4">Release factor glutamine methyltransferase</fullName>
        <shortName evidence="4">RF MTase</shortName>
        <ecNumber evidence="4">2.1.1.297</ecNumber>
    </recommendedName>
    <alternativeName>
        <fullName evidence="4">N5-glutamine methyltransferase PrmC</fullName>
    </alternativeName>
    <alternativeName>
        <fullName evidence="4">Protein-(glutamine-N5) MTase PrmC</fullName>
    </alternativeName>
    <alternativeName>
        <fullName evidence="4">Protein-glutamine N-methyltransferase PrmC</fullName>
    </alternativeName>
</protein>
<organism evidence="7 8">
    <name type="scientific">Thermacetogenium phaeum</name>
    <dbReference type="NCBI Taxonomy" id="85874"/>
    <lineage>
        <taxon>Bacteria</taxon>
        <taxon>Bacillati</taxon>
        <taxon>Bacillota</taxon>
        <taxon>Clostridia</taxon>
        <taxon>Thermoanaerobacterales</taxon>
        <taxon>Thermoanaerobacteraceae</taxon>
        <taxon>Thermacetogenium</taxon>
    </lineage>
</organism>
<evidence type="ECO:0000256" key="3">
    <source>
        <dbReference type="ARBA" id="ARBA00022691"/>
    </source>
</evidence>
<dbReference type="InterPro" id="IPR041698">
    <property type="entry name" value="Methyltransf_25"/>
</dbReference>
<dbReference type="EMBL" id="LGFO01000154">
    <property type="protein sequence ID" value="KUK36147.1"/>
    <property type="molecule type" value="Genomic_DNA"/>
</dbReference>
<dbReference type="Proteomes" id="UP000053326">
    <property type="component" value="Unassembled WGS sequence"/>
</dbReference>
<keyword evidence="2 4" id="KW-0808">Transferase</keyword>
<dbReference type="NCBIfam" id="TIGR03534">
    <property type="entry name" value="RF_mod_PrmC"/>
    <property type="match status" value="1"/>
</dbReference>
<evidence type="ECO:0000259" key="5">
    <source>
        <dbReference type="Pfam" id="PF13649"/>
    </source>
</evidence>
<gene>
    <name evidence="4" type="primary">prmC</name>
    <name evidence="7" type="ORF">XD66_1141</name>
</gene>
<keyword evidence="3 4" id="KW-0949">S-adenosyl-L-methionine</keyword>
<feature type="binding site" evidence="4">
    <location>
        <begin position="124"/>
        <end position="128"/>
    </location>
    <ligand>
        <name>S-adenosyl-L-methionine</name>
        <dbReference type="ChEBI" id="CHEBI:59789"/>
    </ligand>
</feature>
<dbReference type="PANTHER" id="PTHR18895">
    <property type="entry name" value="HEMK METHYLTRANSFERASE"/>
    <property type="match status" value="1"/>
</dbReference>
<evidence type="ECO:0000256" key="1">
    <source>
        <dbReference type="ARBA" id="ARBA00022603"/>
    </source>
</evidence>
<name>A0A101FFM8_9THEO</name>
<evidence type="ECO:0000313" key="8">
    <source>
        <dbReference type="Proteomes" id="UP000053326"/>
    </source>
</evidence>
<dbReference type="NCBIfam" id="TIGR00536">
    <property type="entry name" value="hemK_fam"/>
    <property type="match status" value="1"/>
</dbReference>
<dbReference type="CDD" id="cd02440">
    <property type="entry name" value="AdoMet_MTases"/>
    <property type="match status" value="1"/>
</dbReference>
<dbReference type="GO" id="GO:0032259">
    <property type="term" value="P:methylation"/>
    <property type="evidence" value="ECO:0007669"/>
    <property type="project" value="UniProtKB-KW"/>
</dbReference>
<dbReference type="Gene3D" id="1.10.8.10">
    <property type="entry name" value="DNA helicase RuvA subunit, C-terminal domain"/>
    <property type="match status" value="1"/>
</dbReference>
<comment type="catalytic activity">
    <reaction evidence="4">
        <text>L-glutaminyl-[peptide chain release factor] + S-adenosyl-L-methionine = N(5)-methyl-L-glutaminyl-[peptide chain release factor] + S-adenosyl-L-homocysteine + H(+)</text>
        <dbReference type="Rhea" id="RHEA:42896"/>
        <dbReference type="Rhea" id="RHEA-COMP:10271"/>
        <dbReference type="Rhea" id="RHEA-COMP:10272"/>
        <dbReference type="ChEBI" id="CHEBI:15378"/>
        <dbReference type="ChEBI" id="CHEBI:30011"/>
        <dbReference type="ChEBI" id="CHEBI:57856"/>
        <dbReference type="ChEBI" id="CHEBI:59789"/>
        <dbReference type="ChEBI" id="CHEBI:61891"/>
        <dbReference type="EC" id="2.1.1.297"/>
    </reaction>
</comment>
<dbReference type="SUPFAM" id="SSF53335">
    <property type="entry name" value="S-adenosyl-L-methionine-dependent methyltransferases"/>
    <property type="match status" value="1"/>
</dbReference>
<comment type="caution">
    <text evidence="7">The sequence shown here is derived from an EMBL/GenBank/DDBJ whole genome shotgun (WGS) entry which is preliminary data.</text>
</comment>
<dbReference type="PATRIC" id="fig|85874.4.peg.560"/>
<evidence type="ECO:0000313" key="7">
    <source>
        <dbReference type="EMBL" id="KUK36147.1"/>
    </source>
</evidence>
<comment type="similarity">
    <text evidence="4">Belongs to the protein N5-glutamine methyltransferase family. PrmC subfamily.</text>
</comment>
<reference evidence="8" key="1">
    <citation type="journal article" date="2015" name="MBio">
        <title>Genome-Resolved Metagenomic Analysis Reveals Roles for Candidate Phyla and Other Microbial Community Members in Biogeochemical Transformations in Oil Reservoirs.</title>
        <authorList>
            <person name="Hu P."/>
            <person name="Tom L."/>
            <person name="Singh A."/>
            <person name="Thomas B.C."/>
            <person name="Baker B.J."/>
            <person name="Piceno Y.M."/>
            <person name="Andersen G.L."/>
            <person name="Banfield J.F."/>
        </authorList>
    </citation>
    <scope>NUCLEOTIDE SEQUENCE [LARGE SCALE GENOMIC DNA]</scope>
</reference>
<feature type="domain" description="Methyltransferase" evidence="5">
    <location>
        <begin position="120"/>
        <end position="203"/>
    </location>
</feature>
<keyword evidence="1 4" id="KW-0489">Methyltransferase</keyword>
<evidence type="ECO:0000256" key="2">
    <source>
        <dbReference type="ARBA" id="ARBA00022679"/>
    </source>
</evidence>
<dbReference type="Pfam" id="PF17827">
    <property type="entry name" value="PrmC_N"/>
    <property type="match status" value="1"/>
</dbReference>
<feature type="domain" description="Release factor glutamine methyltransferase N-terminal" evidence="6">
    <location>
        <begin position="6"/>
        <end position="76"/>
    </location>
</feature>
<dbReference type="Pfam" id="PF13649">
    <property type="entry name" value="Methyltransf_25"/>
    <property type="match status" value="1"/>
</dbReference>
<feature type="binding site" evidence="4">
    <location>
        <position position="147"/>
    </location>
    <ligand>
        <name>S-adenosyl-L-methionine</name>
        <dbReference type="ChEBI" id="CHEBI:59789"/>
    </ligand>
</feature>
<proteinExistence type="inferred from homology"/>
<comment type="function">
    <text evidence="4">Methylates the class 1 translation termination release factors RF1/PrfA and RF2/PrfB on the glutamine residue of the universally conserved GGQ motif.</text>
</comment>
<sequence length="288" mass="31474">MTTCRELLRKGTIRLREDGIEAPRLEAEVLLAHAWERERTDLFVFSEDEVPSRVVKEFCALLERRCRRVPIAYLTGEKEFMSLPFSVNPEVLIPRPETELLVERVLDFLREKKGAGELLIADVGTGSGAVAVSLAFYSPRARLLATDISCGALEVARENAHRNGVGERVEFLHGDLLAPLLARGMVGVGTVVAANLPYIPSSEMATLPPDVRYEPSIALDGGEDGLDLYRRLVPQAAVFLASGGLLACEVGPGQAAAFAGILDREGWRRIGIDKDYRGLPRLVTAVRG</sequence>
<dbReference type="InterPro" id="IPR029063">
    <property type="entry name" value="SAM-dependent_MTases_sf"/>
</dbReference>
<dbReference type="GO" id="GO:0102559">
    <property type="term" value="F:peptide chain release factor N(5)-glutamine methyltransferase activity"/>
    <property type="evidence" value="ECO:0007669"/>
    <property type="project" value="UniProtKB-EC"/>
</dbReference>